<evidence type="ECO:0000256" key="1">
    <source>
        <dbReference type="ARBA" id="ARBA00001946"/>
    </source>
</evidence>
<dbReference type="PANTHER" id="PTHR13794:SF58">
    <property type="entry name" value="MITOCHONDRIAL ENOLASE SUPERFAMILY MEMBER 1"/>
    <property type="match status" value="1"/>
</dbReference>
<accession>W4L8U6</accession>
<dbReference type="Pfam" id="PF02746">
    <property type="entry name" value="MR_MLE_N"/>
    <property type="match status" value="1"/>
</dbReference>
<dbReference type="GO" id="GO:0000287">
    <property type="term" value="F:magnesium ion binding"/>
    <property type="evidence" value="ECO:0007669"/>
    <property type="project" value="TreeGrafter"/>
</dbReference>
<dbReference type="InterPro" id="IPR013341">
    <property type="entry name" value="Mandelate_racemase_N_dom"/>
</dbReference>
<dbReference type="SMART" id="SM00922">
    <property type="entry name" value="MR_MLE"/>
    <property type="match status" value="1"/>
</dbReference>
<feature type="domain" description="Mandelate racemase/muconate lactonizing enzyme C-terminal" evidence="4">
    <location>
        <begin position="138"/>
        <end position="234"/>
    </location>
</feature>
<dbReference type="SUPFAM" id="SSF54826">
    <property type="entry name" value="Enolase N-terminal domain-like"/>
    <property type="match status" value="1"/>
</dbReference>
<dbReference type="GO" id="GO:0016836">
    <property type="term" value="F:hydro-lyase activity"/>
    <property type="evidence" value="ECO:0007669"/>
    <property type="project" value="TreeGrafter"/>
</dbReference>
<evidence type="ECO:0000256" key="3">
    <source>
        <dbReference type="ARBA" id="ARBA00022842"/>
    </source>
</evidence>
<dbReference type="HOGENOM" id="CLU_030273_3_0_7"/>
<gene>
    <name evidence="5" type="ORF">ETSY1_34525</name>
</gene>
<evidence type="ECO:0000259" key="4">
    <source>
        <dbReference type="SMART" id="SM00922"/>
    </source>
</evidence>
<name>W4L8U6_ENTF1</name>
<organism evidence="5 6">
    <name type="scientific">Entotheonella factor</name>
    <dbReference type="NCBI Taxonomy" id="1429438"/>
    <lineage>
        <taxon>Bacteria</taxon>
        <taxon>Pseudomonadati</taxon>
        <taxon>Nitrospinota/Tectimicrobiota group</taxon>
        <taxon>Candidatus Tectimicrobiota</taxon>
        <taxon>Candidatus Entotheonellia</taxon>
        <taxon>Candidatus Entotheonellales</taxon>
        <taxon>Candidatus Entotheonellaceae</taxon>
        <taxon>Candidatus Entotheonella</taxon>
    </lineage>
</organism>
<dbReference type="SUPFAM" id="SSF51604">
    <property type="entry name" value="Enolase C-terminal domain-like"/>
    <property type="match status" value="1"/>
</dbReference>
<evidence type="ECO:0000256" key="2">
    <source>
        <dbReference type="ARBA" id="ARBA00022723"/>
    </source>
</evidence>
<keyword evidence="6" id="KW-1185">Reference proteome</keyword>
<keyword evidence="3" id="KW-0460">Magnesium</keyword>
<dbReference type="Gene3D" id="3.30.390.10">
    <property type="entry name" value="Enolase-like, N-terminal domain"/>
    <property type="match status" value="1"/>
</dbReference>
<dbReference type="Pfam" id="PF13378">
    <property type="entry name" value="MR_MLE_C"/>
    <property type="match status" value="1"/>
</dbReference>
<reference evidence="5 6" key="1">
    <citation type="journal article" date="2014" name="Nature">
        <title>An environmental bacterial taxon with a large and distinct metabolic repertoire.</title>
        <authorList>
            <person name="Wilson M.C."/>
            <person name="Mori T."/>
            <person name="Ruckert C."/>
            <person name="Uria A.R."/>
            <person name="Helf M.J."/>
            <person name="Takada K."/>
            <person name="Gernert C."/>
            <person name="Steffens U.A."/>
            <person name="Heycke N."/>
            <person name="Schmitt S."/>
            <person name="Rinke C."/>
            <person name="Helfrich E.J."/>
            <person name="Brachmann A.O."/>
            <person name="Gurgui C."/>
            <person name="Wakimoto T."/>
            <person name="Kracht M."/>
            <person name="Crusemann M."/>
            <person name="Hentschel U."/>
            <person name="Abe I."/>
            <person name="Matsunaga S."/>
            <person name="Kalinowski J."/>
            <person name="Takeyama H."/>
            <person name="Piel J."/>
        </authorList>
    </citation>
    <scope>NUCLEOTIDE SEQUENCE [LARGE SCALE GENOMIC DNA]</scope>
    <source>
        <strain evidence="6">TSY1</strain>
    </source>
</reference>
<keyword evidence="2" id="KW-0479">Metal-binding</keyword>
<dbReference type="InterPro" id="IPR036849">
    <property type="entry name" value="Enolase-like_C_sf"/>
</dbReference>
<dbReference type="InterPro" id="IPR013342">
    <property type="entry name" value="Mandelate_racemase_C"/>
</dbReference>
<dbReference type="InterPro" id="IPR046945">
    <property type="entry name" value="RHMD-like"/>
</dbReference>
<dbReference type="AlphaFoldDB" id="W4L8U6"/>
<dbReference type="PANTHER" id="PTHR13794">
    <property type="entry name" value="ENOLASE SUPERFAMILY, MANDELATE RACEMASE"/>
    <property type="match status" value="1"/>
</dbReference>
<dbReference type="GO" id="GO:0016052">
    <property type="term" value="P:carbohydrate catabolic process"/>
    <property type="evidence" value="ECO:0007669"/>
    <property type="project" value="TreeGrafter"/>
</dbReference>
<sequence length="363" mass="38431">MRITDVKPRIVDLGQGFLWGGRREMEVKAVFLTLHTDEAIDGYACCWSAQLPAESVVAAVEAAAKPLLIGADPLTRPQILAALQSGARVGTPLAAIGVVDVALWDLAGKAAGVPIAQLLGGYRQRVKACASAPPCETVDTCEPMLMEIVEQGFRAIKLHVSGDLQTDIETCRVARRAVGGEVDLMMDAMGIYDRRKALALGRVLDELEFRWYEDPLPDTDAAGWVALCRDLTTPVAGVDSVRFSASDYARAVADGAYDVVRMDGARHGISQLKQLASVAEAFGITCEGHSFGPALAQAANLQVGLAVRNSDYCELPVPLGALDAGVVQGLRLDREGYVVAPEGPGLGLELEPEALDAITVASP</sequence>
<dbReference type="SFLD" id="SFLDG00179">
    <property type="entry name" value="mandelate_racemase"/>
    <property type="match status" value="1"/>
</dbReference>
<dbReference type="Gene3D" id="3.20.20.120">
    <property type="entry name" value="Enolase-like C-terminal domain"/>
    <property type="match status" value="1"/>
</dbReference>
<dbReference type="Proteomes" id="UP000019141">
    <property type="component" value="Unassembled WGS sequence"/>
</dbReference>
<dbReference type="SFLD" id="SFLDS00001">
    <property type="entry name" value="Enolase"/>
    <property type="match status" value="1"/>
</dbReference>
<evidence type="ECO:0000313" key="5">
    <source>
        <dbReference type="EMBL" id="ETW94518.1"/>
    </source>
</evidence>
<comment type="caution">
    <text evidence="5">The sequence shown here is derived from an EMBL/GenBank/DDBJ whole genome shotgun (WGS) entry which is preliminary data.</text>
</comment>
<evidence type="ECO:0000313" key="6">
    <source>
        <dbReference type="Proteomes" id="UP000019141"/>
    </source>
</evidence>
<dbReference type="InterPro" id="IPR029017">
    <property type="entry name" value="Enolase-like_N"/>
</dbReference>
<dbReference type="PATRIC" id="fig|1429438.4.peg.6502"/>
<dbReference type="EMBL" id="AZHW01001057">
    <property type="protein sequence ID" value="ETW94518.1"/>
    <property type="molecule type" value="Genomic_DNA"/>
</dbReference>
<dbReference type="InterPro" id="IPR029065">
    <property type="entry name" value="Enolase_C-like"/>
</dbReference>
<protein>
    <recommendedName>
        <fullName evidence="4">Mandelate racemase/muconate lactonizing enzyme C-terminal domain-containing protein</fullName>
    </recommendedName>
</protein>
<comment type="cofactor">
    <cofactor evidence="1">
        <name>Mg(2+)</name>
        <dbReference type="ChEBI" id="CHEBI:18420"/>
    </cofactor>
</comment>
<proteinExistence type="predicted"/>